<dbReference type="Proteomes" id="UP001382904">
    <property type="component" value="Unassembled WGS sequence"/>
</dbReference>
<name>A0ABU8U2U3_9ACTN</name>
<proteinExistence type="predicted"/>
<evidence type="ECO:0000313" key="3">
    <source>
        <dbReference type="Proteomes" id="UP001382904"/>
    </source>
</evidence>
<evidence type="ECO:0000313" key="2">
    <source>
        <dbReference type="EMBL" id="MEJ8641841.1"/>
    </source>
</evidence>
<feature type="compositionally biased region" description="Basic residues" evidence="1">
    <location>
        <begin position="121"/>
        <end position="130"/>
    </location>
</feature>
<comment type="caution">
    <text evidence="2">The sequence shown here is derived from an EMBL/GenBank/DDBJ whole genome shotgun (WGS) entry which is preliminary data.</text>
</comment>
<dbReference type="EMBL" id="JBBKAM010000002">
    <property type="protein sequence ID" value="MEJ8641841.1"/>
    <property type="molecule type" value="Genomic_DNA"/>
</dbReference>
<feature type="region of interest" description="Disordered" evidence="1">
    <location>
        <begin position="78"/>
        <end position="166"/>
    </location>
</feature>
<organism evidence="2 3">
    <name type="scientific">Streptomyces caledonius</name>
    <dbReference type="NCBI Taxonomy" id="3134107"/>
    <lineage>
        <taxon>Bacteria</taxon>
        <taxon>Bacillati</taxon>
        <taxon>Actinomycetota</taxon>
        <taxon>Actinomycetes</taxon>
        <taxon>Kitasatosporales</taxon>
        <taxon>Streptomycetaceae</taxon>
        <taxon>Streptomyces</taxon>
    </lineage>
</organism>
<accession>A0ABU8U2U3</accession>
<keyword evidence="3" id="KW-1185">Reference proteome</keyword>
<feature type="compositionally biased region" description="Low complexity" evidence="1">
    <location>
        <begin position="107"/>
        <end position="120"/>
    </location>
</feature>
<evidence type="ECO:0000256" key="1">
    <source>
        <dbReference type="SAM" id="MobiDB-lite"/>
    </source>
</evidence>
<gene>
    <name evidence="2" type="ORF">WKI68_10945</name>
</gene>
<sequence>MAGQPGGGVLVDRDAGIGAEVRHVALPLRADGRVDGPPLIGPALSVAPAVTELGVDDGNGWIEASWTPAAGAARSEVTLTRPGDARRSSRRCGPVCGRPCAPRGWSPGVRTGRTGPVRAGPPRRRARGAVRGRDGPGHRAPLAGARAHPDGCGPGVGRGGVPPDRR</sequence>
<protein>
    <submittedName>
        <fullName evidence="2">Uncharacterized protein</fullName>
    </submittedName>
</protein>
<reference evidence="2 3" key="1">
    <citation type="submission" date="2024-03" db="EMBL/GenBank/DDBJ databases">
        <title>Novel Streptomyces species of biotechnological and ecological value are a feature of Machair soil.</title>
        <authorList>
            <person name="Prole J.R."/>
            <person name="Goodfellow M."/>
            <person name="Allenby N."/>
            <person name="Ward A.C."/>
        </authorList>
    </citation>
    <scope>NUCLEOTIDE SEQUENCE [LARGE SCALE GENOMIC DNA]</scope>
    <source>
        <strain evidence="2 3">MS1.HAVA.3</strain>
    </source>
</reference>